<evidence type="ECO:0000313" key="1">
    <source>
        <dbReference type="EMBL" id="ENV19756.1"/>
    </source>
</evidence>
<gene>
    <name evidence="1" type="ORF">F963_04395</name>
</gene>
<name>N8X6A3_ACIBZ</name>
<accession>N8X6A3</accession>
<dbReference type="Pfam" id="PF15969">
    <property type="entry name" value="RexA"/>
    <property type="match status" value="1"/>
</dbReference>
<protein>
    <submittedName>
        <fullName evidence="1">Uncharacterized protein</fullName>
    </submittedName>
</protein>
<reference evidence="1 2" key="1">
    <citation type="submission" date="2013-02" db="EMBL/GenBank/DDBJ databases">
        <title>The Genome Sequence of Acinetobacter bereziniae NIPH 3.</title>
        <authorList>
            <consortium name="The Broad Institute Genome Sequencing Platform"/>
            <consortium name="The Broad Institute Genome Sequencing Center for Infectious Disease"/>
            <person name="Cerqueira G."/>
            <person name="Feldgarden M."/>
            <person name="Courvalin P."/>
            <person name="Perichon B."/>
            <person name="Grillot-Courvalin C."/>
            <person name="Clermont D."/>
            <person name="Rocha E."/>
            <person name="Yoon E.-J."/>
            <person name="Nemec A."/>
            <person name="Walker B."/>
            <person name="Young S.K."/>
            <person name="Zeng Q."/>
            <person name="Gargeya S."/>
            <person name="Fitzgerald M."/>
            <person name="Haas B."/>
            <person name="Abouelleil A."/>
            <person name="Alvarado L."/>
            <person name="Arachchi H.M."/>
            <person name="Berlin A.M."/>
            <person name="Chapman S.B."/>
            <person name="Dewar J."/>
            <person name="Goldberg J."/>
            <person name="Griggs A."/>
            <person name="Gujja S."/>
            <person name="Hansen M."/>
            <person name="Howarth C."/>
            <person name="Imamovic A."/>
            <person name="Larimer J."/>
            <person name="McCowan C."/>
            <person name="Murphy C."/>
            <person name="Neiman D."/>
            <person name="Pearson M."/>
            <person name="Priest M."/>
            <person name="Roberts A."/>
            <person name="Saif S."/>
            <person name="Shea T."/>
            <person name="Sisk P."/>
            <person name="Sykes S."/>
            <person name="Wortman J."/>
            <person name="Nusbaum C."/>
            <person name="Birren B."/>
        </authorList>
    </citation>
    <scope>NUCLEOTIDE SEQUENCE [LARGE SCALE GENOMIC DNA]</scope>
    <source>
        <strain evidence="1 2">NIPH 3</strain>
    </source>
</reference>
<evidence type="ECO:0000313" key="2">
    <source>
        <dbReference type="Proteomes" id="UP000013270"/>
    </source>
</evidence>
<dbReference type="PATRIC" id="fig|1217651.3.peg.4338"/>
<dbReference type="AlphaFoldDB" id="N8X6A3"/>
<organism evidence="1 2">
    <name type="scientific">Acinetobacter bereziniae NIPH 3</name>
    <dbReference type="NCBI Taxonomy" id="1217651"/>
    <lineage>
        <taxon>Bacteria</taxon>
        <taxon>Pseudomonadati</taxon>
        <taxon>Pseudomonadota</taxon>
        <taxon>Gammaproteobacteria</taxon>
        <taxon>Moraxellales</taxon>
        <taxon>Moraxellaceae</taxon>
        <taxon>Acinetobacter</taxon>
    </lineage>
</organism>
<proteinExistence type="predicted"/>
<comment type="caution">
    <text evidence="1">The sequence shown here is derived from an EMBL/GenBank/DDBJ whole genome shotgun (WGS) entry which is preliminary data.</text>
</comment>
<dbReference type="EMBL" id="APPK01000059">
    <property type="protein sequence ID" value="ENV19756.1"/>
    <property type="molecule type" value="Genomic_DNA"/>
</dbReference>
<dbReference type="RefSeq" id="WP_004826189.1">
    <property type="nucleotide sequence ID" value="NZ_KB849461.1"/>
</dbReference>
<dbReference type="HOGENOM" id="CLU_087515_0_0_6"/>
<dbReference type="InterPro" id="IPR031894">
    <property type="entry name" value="RexA"/>
</dbReference>
<dbReference type="Proteomes" id="UP000013270">
    <property type="component" value="Unassembled WGS sequence"/>
</dbReference>
<sequence>MQAYFYFNYVINTNNSEKYLFDLKPFFKAFTNWETSINIAKRLAKGDQKLFLVPVAGTKNFYLFISTKTNEAFQKVIANDETINTTDLLAELKKDEQNANVGFAAYVLFDEERNLFVYASRQGAPTLSVFKNYVNAILPQIGVGGFEFKMNELTHNMEKKAAAELPYMGSTSIRVDSLNPLYNLIAEHLFPDADDKKDVEEIEITLKPAHRQNIRTSVRSSILKLKDDGLLSIRINGKKDGEMDGKQKEFRVTELGPITEVLNSFDTTYIYSEMQRFLDENTLVGAKYNNHISHHEFGDDDLTDLTRFYNVEEWHTR</sequence>